<protein>
    <submittedName>
        <fullName evidence="1">Uncharacterized protein</fullName>
    </submittedName>
</protein>
<sequence>MEVIRFCRDGVLRRSFSIGSRRTDNRISRRVPLRVWENAVDPDVFLKSLSSHVIFEDGLTVGELMANLAPWADTMTGVAAMDFPAFLAETRRPSAEPLEEISHVALRYHVSIQPVPAFEKCEPLLRKTNDGLDAATPGKRLRTGRLQVEAGWDNHAILKPERRYLYDGSESISLSFSPLSDWQHLPIMIKMTGTLVDETALAGSAAYLGTRKALTRKDHPNVSAQVLSDGRRGNHEIQIDAPLPTFFDSIVRGFLWDVGFHYTPKERDRFSEDLRDQAEKIDAGTIAADEDKYDRQDREEFEAGLKMLERLEAVAAKIGLPIQEL</sequence>
<name>A0A368YP20_9RHOB</name>
<organism evidence="1 2">
    <name type="scientific">Paracoccus lutimaris</name>
    <dbReference type="NCBI Taxonomy" id="1490030"/>
    <lineage>
        <taxon>Bacteria</taxon>
        <taxon>Pseudomonadati</taxon>
        <taxon>Pseudomonadota</taxon>
        <taxon>Alphaproteobacteria</taxon>
        <taxon>Rhodobacterales</taxon>
        <taxon>Paracoccaceae</taxon>
        <taxon>Paracoccus</taxon>
    </lineage>
</organism>
<gene>
    <name evidence="1" type="ORF">DFP89_12212</name>
</gene>
<dbReference type="EMBL" id="QPJL01000022">
    <property type="protein sequence ID" value="RCW79894.1"/>
    <property type="molecule type" value="Genomic_DNA"/>
</dbReference>
<evidence type="ECO:0000313" key="2">
    <source>
        <dbReference type="Proteomes" id="UP000253345"/>
    </source>
</evidence>
<evidence type="ECO:0000313" key="1">
    <source>
        <dbReference type="EMBL" id="RCW79894.1"/>
    </source>
</evidence>
<reference evidence="1 2" key="1">
    <citation type="submission" date="2018-07" db="EMBL/GenBank/DDBJ databases">
        <title>Genomic Encyclopedia of Type Strains, Phase III (KMG-III): the genomes of soil and plant-associated and newly described type strains.</title>
        <authorList>
            <person name="Whitman W."/>
        </authorList>
    </citation>
    <scope>NUCLEOTIDE SEQUENCE [LARGE SCALE GENOMIC DNA]</scope>
    <source>
        <strain evidence="1 2">CECT 8525</strain>
    </source>
</reference>
<dbReference type="AlphaFoldDB" id="A0A368YP20"/>
<accession>A0A368YP20</accession>
<dbReference type="Proteomes" id="UP000253345">
    <property type="component" value="Unassembled WGS sequence"/>
</dbReference>
<keyword evidence="2" id="KW-1185">Reference proteome</keyword>
<comment type="caution">
    <text evidence="1">The sequence shown here is derived from an EMBL/GenBank/DDBJ whole genome shotgun (WGS) entry which is preliminary data.</text>
</comment>
<proteinExistence type="predicted"/>